<evidence type="ECO:0000259" key="1">
    <source>
        <dbReference type="PROSITE" id="PS50022"/>
    </source>
</evidence>
<dbReference type="InterPro" id="IPR008979">
    <property type="entry name" value="Galactose-bd-like_sf"/>
</dbReference>
<organism evidence="2 3">
    <name type="scientific">Streptomyces antimycoticus</name>
    <dbReference type="NCBI Taxonomy" id="68175"/>
    <lineage>
        <taxon>Bacteria</taxon>
        <taxon>Bacillati</taxon>
        <taxon>Actinomycetota</taxon>
        <taxon>Actinomycetes</taxon>
        <taxon>Kitasatosporales</taxon>
        <taxon>Streptomycetaceae</taxon>
        <taxon>Streptomyces</taxon>
        <taxon>Streptomyces violaceusniger group</taxon>
    </lineage>
</organism>
<dbReference type="Gene3D" id="2.60.120.260">
    <property type="entry name" value="Galactose-binding domain-like"/>
    <property type="match status" value="1"/>
</dbReference>
<protein>
    <recommendedName>
        <fullName evidence="1">F5/8 type C domain-containing protein</fullName>
    </recommendedName>
</protein>
<proteinExistence type="predicted"/>
<dbReference type="Pfam" id="PF22633">
    <property type="entry name" value="F5_F8_type_C_2"/>
    <property type="match status" value="1"/>
</dbReference>
<evidence type="ECO:0000313" key="2">
    <source>
        <dbReference type="EMBL" id="BBJ45317.1"/>
    </source>
</evidence>
<accession>A0A499VGN5</accession>
<dbReference type="InterPro" id="IPR000421">
    <property type="entry name" value="FA58C"/>
</dbReference>
<dbReference type="PROSITE" id="PS50022">
    <property type="entry name" value="FA58C_3"/>
    <property type="match status" value="1"/>
</dbReference>
<reference evidence="2 3" key="1">
    <citation type="journal article" date="2020" name="Int. J. Syst. Evol. Microbiol.">
        <title>Reclassification of Streptomyces castelarensis and Streptomyces sporoclivatus as later heterotypic synonyms of Streptomyces antimycoticus.</title>
        <authorList>
            <person name="Komaki H."/>
            <person name="Tamura T."/>
        </authorList>
    </citation>
    <scope>NUCLEOTIDE SEQUENCE [LARGE SCALE GENOMIC DNA]</scope>
    <source>
        <strain evidence="2 3">NBRC 100767</strain>
    </source>
</reference>
<dbReference type="SUPFAM" id="SSF49785">
    <property type="entry name" value="Galactose-binding domain-like"/>
    <property type="match status" value="1"/>
</dbReference>
<dbReference type="AlphaFoldDB" id="A0A499VGN5"/>
<feature type="domain" description="F5/8 type C" evidence="1">
    <location>
        <begin position="1"/>
        <end position="119"/>
    </location>
</feature>
<dbReference type="EMBL" id="AP019620">
    <property type="protein sequence ID" value="BBJ45317.1"/>
    <property type="molecule type" value="Genomic_DNA"/>
</dbReference>
<dbReference type="Proteomes" id="UP000463951">
    <property type="component" value="Chromosome"/>
</dbReference>
<gene>
    <name evidence="2" type="ORF">SSPO_080350</name>
</gene>
<evidence type="ECO:0000313" key="3">
    <source>
        <dbReference type="Proteomes" id="UP000463951"/>
    </source>
</evidence>
<sequence length="125" mass="12927">MASNANDGSTSSYWEASGQSSTLTAKLGADADLTGVVVKLNPDPAWSTRSQSIQVLGRPVGESGFTSLKDRADYTFNPSQNKNTVTIPVSGRYADVRLQFFGNTGAGGGQVAEFEVVGAAAPAPI</sequence>
<name>A0A499VGN5_9ACTN</name>